<evidence type="ECO:0000313" key="9">
    <source>
        <dbReference type="Proteomes" id="UP000031561"/>
    </source>
</evidence>
<evidence type="ECO:0000256" key="2">
    <source>
        <dbReference type="PIRSR" id="PIRSR610972-1"/>
    </source>
</evidence>
<dbReference type="Pfam" id="PF03632">
    <property type="entry name" value="Glyco_hydro_65m"/>
    <property type="match status" value="1"/>
</dbReference>
<dbReference type="PANTHER" id="PTHR11051">
    <property type="entry name" value="GLYCOSYL HYDROLASE-RELATED"/>
    <property type="match status" value="1"/>
</dbReference>
<dbReference type="InterPro" id="IPR023214">
    <property type="entry name" value="HAD_sf"/>
</dbReference>
<dbReference type="InterPro" id="IPR037018">
    <property type="entry name" value="GH65_N"/>
</dbReference>
<dbReference type="InterPro" id="IPR010972">
    <property type="entry name" value="Beta-PGM"/>
</dbReference>
<comment type="cofactor">
    <cofactor evidence="4">
        <name>Mg(2+)</name>
        <dbReference type="ChEBI" id="CHEBI:18420"/>
    </cofactor>
    <text evidence="4">Binds 2 magnesium ions per subunit.</text>
</comment>
<evidence type="ECO:0000256" key="3">
    <source>
        <dbReference type="PIRSR" id="PIRSR610972-2"/>
    </source>
</evidence>
<feature type="active site" description="Proton donor/acceptor" evidence="2">
    <location>
        <position position="776"/>
    </location>
</feature>
<dbReference type="Gene3D" id="2.60.420.10">
    <property type="entry name" value="Maltose phosphorylase, domain 3"/>
    <property type="match status" value="1"/>
</dbReference>
<evidence type="ECO:0000259" key="6">
    <source>
        <dbReference type="Pfam" id="PF03632"/>
    </source>
</evidence>
<feature type="binding site" evidence="3">
    <location>
        <position position="817"/>
    </location>
    <ligand>
        <name>substrate</name>
    </ligand>
</feature>
<dbReference type="Pfam" id="PF03636">
    <property type="entry name" value="Glyco_hydro_65N"/>
    <property type="match status" value="1"/>
</dbReference>
<dbReference type="InterPro" id="IPR005195">
    <property type="entry name" value="Glyco_hydro_65_M"/>
</dbReference>
<feature type="binding site" evidence="4">
    <location>
        <position position="933"/>
    </location>
    <ligand>
        <name>Mg(2+)</name>
        <dbReference type="ChEBI" id="CHEBI:18420"/>
    </ligand>
</feature>
<dbReference type="SFLD" id="SFLDG01135">
    <property type="entry name" value="C1.5.6:_HAD__Beta-PGM__Phospha"/>
    <property type="match status" value="1"/>
</dbReference>
<feature type="binding site" evidence="3">
    <location>
        <position position="790"/>
    </location>
    <ligand>
        <name>substrate</name>
    </ligand>
</feature>
<feature type="site" description="Important for catalytic activity and assists the phosphoryl transfer reaction to Asp8 by balancing charge and orienting the reacting groups" evidence="5">
    <location>
        <position position="877"/>
    </location>
</feature>
<dbReference type="SUPFAM" id="SSF48208">
    <property type="entry name" value="Six-hairpin glycosidases"/>
    <property type="match status" value="1"/>
</dbReference>
<dbReference type="SUPFAM" id="SSF56784">
    <property type="entry name" value="HAD-like"/>
    <property type="match status" value="1"/>
</dbReference>
<dbReference type="InterPro" id="IPR012341">
    <property type="entry name" value="6hp_glycosidase-like_sf"/>
</dbReference>
<dbReference type="InterPro" id="IPR011013">
    <property type="entry name" value="Gal_mutarotase_sf_dom"/>
</dbReference>
<dbReference type="Gene3D" id="1.50.10.10">
    <property type="match status" value="1"/>
</dbReference>
<dbReference type="SFLD" id="SFLDG01129">
    <property type="entry name" value="C1.5:_HAD__Beta-PGM__Phosphata"/>
    <property type="match status" value="1"/>
</dbReference>
<dbReference type="Proteomes" id="UP000031561">
    <property type="component" value="Unassembled WGS sequence"/>
</dbReference>
<dbReference type="GO" id="GO:0008801">
    <property type="term" value="F:beta-phosphoglucomutase activity"/>
    <property type="evidence" value="ECO:0007669"/>
    <property type="project" value="UniProtKB-EC"/>
</dbReference>
<dbReference type="Gene3D" id="2.70.98.40">
    <property type="entry name" value="Glycoside hydrolase, family 65, N-terminal domain"/>
    <property type="match status" value="1"/>
</dbReference>
<dbReference type="InterPro" id="IPR006439">
    <property type="entry name" value="HAD-SF_hydro_IA"/>
</dbReference>
<evidence type="ECO:0000256" key="5">
    <source>
        <dbReference type="PIRSR" id="PIRSR610972-4"/>
    </source>
</evidence>
<feature type="domain" description="Glycoside hydrolase family 65 central catalytic" evidence="6">
    <location>
        <begin position="301"/>
        <end position="684"/>
    </location>
</feature>
<organism evidence="8 9">
    <name type="scientific">Lyngbya confervoides BDU141951</name>
    <dbReference type="NCBI Taxonomy" id="1574623"/>
    <lineage>
        <taxon>Bacteria</taxon>
        <taxon>Bacillati</taxon>
        <taxon>Cyanobacteriota</taxon>
        <taxon>Cyanophyceae</taxon>
        <taxon>Oscillatoriophycideae</taxon>
        <taxon>Oscillatoriales</taxon>
        <taxon>Microcoleaceae</taxon>
        <taxon>Lyngbya</taxon>
    </lineage>
</organism>
<gene>
    <name evidence="8" type="primary">pgmB</name>
    <name evidence="8" type="ORF">QQ91_0011555</name>
</gene>
<evidence type="ECO:0000313" key="8">
    <source>
        <dbReference type="EMBL" id="MCM1983453.1"/>
    </source>
</evidence>
<protein>
    <submittedName>
        <fullName evidence="8">Beta-phosphoglucomutase</fullName>
        <ecNumber evidence="8">5.4.2.6</ecNumber>
    </submittedName>
</protein>
<feature type="binding site" evidence="3">
    <location>
        <begin position="809"/>
        <end position="814"/>
    </location>
    <ligand>
        <name>substrate</name>
    </ligand>
</feature>
<feature type="domain" description="Glycoside hydrolase family 65 N-terminal" evidence="7">
    <location>
        <begin position="21"/>
        <end position="249"/>
    </location>
</feature>
<accession>A0ABD4T4N8</accession>
<keyword evidence="8" id="KW-0413">Isomerase</keyword>
<reference evidence="8 9" key="1">
    <citation type="journal article" date="2015" name="Genome Announc.">
        <title>Draft Genome Sequence of Filamentous Marine Cyanobacterium Lyngbya confervoides Strain BDU141951.</title>
        <authorList>
            <person name="Chandrababunaidu M.M."/>
            <person name="Sen D."/>
            <person name="Tripathy S."/>
        </authorList>
    </citation>
    <scope>NUCLEOTIDE SEQUENCE [LARGE SCALE GENOMIC DNA]</scope>
    <source>
        <strain evidence="8 9">BDU141951</strain>
    </source>
</reference>
<feature type="binding site" evidence="4">
    <location>
        <position position="776"/>
    </location>
    <ligand>
        <name>Mg(2+)</name>
        <dbReference type="ChEBI" id="CHEBI:18420"/>
    </ligand>
</feature>
<dbReference type="PANTHER" id="PTHR11051:SF8">
    <property type="entry name" value="PROTEIN-GLUCOSYLGALACTOSYLHYDROXYLYSINE GLUCOSIDASE"/>
    <property type="match status" value="1"/>
</dbReference>
<dbReference type="EC" id="5.4.2.6" evidence="8"/>
<dbReference type="NCBIfam" id="TIGR02009">
    <property type="entry name" value="PGMB-YQAB-SF"/>
    <property type="match status" value="1"/>
</dbReference>
<feature type="binding site" evidence="3">
    <location>
        <begin position="774"/>
        <end position="776"/>
    </location>
    <ligand>
        <name>substrate</name>
    </ligand>
</feature>
<comment type="caution">
    <text evidence="8">The sequence shown here is derived from an EMBL/GenBank/DDBJ whole genome shotgun (WGS) entry which is preliminary data.</text>
</comment>
<feature type="binding site" evidence="4">
    <location>
        <position position="774"/>
    </location>
    <ligand>
        <name>Mg(2+)</name>
        <dbReference type="ChEBI" id="CHEBI:18420"/>
    </ligand>
</feature>
<dbReference type="InterPro" id="IPR010976">
    <property type="entry name" value="B-phosphoglucomutase_hydrolase"/>
</dbReference>
<dbReference type="Gene3D" id="3.40.50.1000">
    <property type="entry name" value="HAD superfamily/HAD-like"/>
    <property type="match status" value="1"/>
</dbReference>
<feature type="binding site" evidence="3">
    <location>
        <position position="908"/>
    </location>
    <ligand>
        <name>substrate</name>
    </ligand>
</feature>
<evidence type="ECO:0000259" key="7">
    <source>
        <dbReference type="Pfam" id="PF03636"/>
    </source>
</evidence>
<comment type="similarity">
    <text evidence="1">Belongs to the HAD-like hydrolase superfamily. CbbY/CbbZ/Gph/YieH family.</text>
</comment>
<dbReference type="SUPFAM" id="SSF74650">
    <property type="entry name" value="Galactose mutarotase-like"/>
    <property type="match status" value="1"/>
</dbReference>
<dbReference type="InterPro" id="IPR036412">
    <property type="entry name" value="HAD-like_sf"/>
</dbReference>
<dbReference type="AlphaFoldDB" id="A0ABD4T4N8"/>
<dbReference type="NCBIfam" id="TIGR01509">
    <property type="entry name" value="HAD-SF-IA-v3"/>
    <property type="match status" value="1"/>
</dbReference>
<dbReference type="Pfam" id="PF00702">
    <property type="entry name" value="Hydrolase"/>
    <property type="match status" value="1"/>
</dbReference>
<keyword evidence="4" id="KW-0460">Magnesium</keyword>
<dbReference type="SFLD" id="SFLDS00003">
    <property type="entry name" value="Haloacid_Dehalogenase"/>
    <property type="match status" value="1"/>
</dbReference>
<evidence type="ECO:0000256" key="4">
    <source>
        <dbReference type="PIRSR" id="PIRSR610972-3"/>
    </source>
</evidence>
<keyword evidence="4" id="KW-0479">Metal-binding</keyword>
<dbReference type="RefSeq" id="WP_166275230.1">
    <property type="nucleotide sequence ID" value="NZ_JTHE03000061.1"/>
</dbReference>
<dbReference type="NCBIfam" id="TIGR01990">
    <property type="entry name" value="bPGM"/>
    <property type="match status" value="1"/>
</dbReference>
<dbReference type="Gene3D" id="1.10.150.240">
    <property type="entry name" value="Putative phosphatase, domain 2"/>
    <property type="match status" value="1"/>
</dbReference>
<proteinExistence type="inferred from homology"/>
<name>A0ABD4T4N8_9CYAN</name>
<keyword evidence="9" id="KW-1185">Reference proteome</keyword>
<feature type="binding site" evidence="4">
    <location>
        <position position="932"/>
    </location>
    <ligand>
        <name>Mg(2+)</name>
        <dbReference type="ChEBI" id="CHEBI:18420"/>
    </ligand>
</feature>
<evidence type="ECO:0000256" key="1">
    <source>
        <dbReference type="ARBA" id="ARBA00006171"/>
    </source>
</evidence>
<feature type="site" description="Important for catalytic activity and assists the phosphoryl transfer reaction to Asp8 by balancing charge and orienting the reacting groups" evidence="5">
    <location>
        <position position="908"/>
    </location>
</feature>
<dbReference type="InterPro" id="IPR023198">
    <property type="entry name" value="PGP-like_dom2"/>
</dbReference>
<dbReference type="GO" id="GO:0016757">
    <property type="term" value="F:glycosyltransferase activity"/>
    <property type="evidence" value="ECO:0007669"/>
    <property type="project" value="UniProtKB-ARBA"/>
</dbReference>
<sequence>MTFAPPHKPLVYHEWSLVELAFDPPQQRWRETLFTIGNGYLGTRGTFEEGFPDSSPTTLIHGMFDDVPILYTELANCPDWLSLGIILEGDRFRLDQGHLLFYQRILDLKTGTLRRSVHWRSPKGHTLSLTFERFASLADPHLLAVQLTVQSLDFAGEIEIEASLSGYPDNQGYNHWDIKSQACDADFMGLLVETRGTKLKLALGARLSSWGSEKTCSNIPGYPTVVRRAQIAPGESWTVQKVVSLFTSREAANPWESMTESLATVPDYSQLKQAHDAAWHALWDKSDVRIEGDEQAQLAVRFNLFQLLICGSPTDPTVSIPAKTLSGFGYRGHVFWDTEIFILPFFNFTQPRMVKNLLSYRYHTLEGARRKAQHYGYKGAMFAWESAATGDEVTPRWAASIQPYAEDIRIWCRDLEIHISADVAYAIWTYWQTSGDDDWIRDFGAEIILDTAIFWMSRVELNPKTGFYEIRNVIGADEFHEHVHNNGFTNRIAQWHLEKALLIYHWLWDHYPARATDLCDRLQIHPQVIERWQDIVKKMLFLWDEQTGLIEQFEGFFALEDIDLASYEPRHQSMQSLLGIDGANGRQVLKQPDVLMLLYLMRESRDFPYDLRTLQVNWDYYVPRTDLTYGSSLSPAIHAILACDLCKTEAAYHHFCQAAFVDLEDLRGNAQEGIHGASAGGVWQAVVFGFGGIHLTPSGPQASPYLPQSWTRLQFKLYWRGQWHRYTFTRNAAGDAEGDDVDRVTVDHQIEPSPRSSSPPLHRSGLDLQGAIFDLDGVITDTAEFHYQAWCQLAQEEGLPFDRAMNESLRGVPRRDSLLKILGDRSASEDQLQAMMARKNEYYIRLLQQITPTDLLPGTLALLQEIRQAKVKVALGSASKNARTVLNKLGITHYFDVIADGYSVERSKPAPDLFLFAAQHLGIAPHQTVVFEDAKAGIQAALAAQMWTVGLGPQERVGAAHVVLPSLARATWGQIFRALGQKATPASEVGDSLTARTAQQMIA</sequence>
<feature type="binding site" evidence="3">
    <location>
        <begin position="877"/>
        <end position="881"/>
    </location>
    <ligand>
        <name>substrate</name>
    </ligand>
</feature>
<dbReference type="CDD" id="cd02598">
    <property type="entry name" value="HAD_BPGM"/>
    <property type="match status" value="1"/>
</dbReference>
<dbReference type="EMBL" id="JTHE03000061">
    <property type="protein sequence ID" value="MCM1983453.1"/>
    <property type="molecule type" value="Genomic_DNA"/>
</dbReference>
<feature type="active site" description="Nucleophile" evidence="2">
    <location>
        <position position="774"/>
    </location>
</feature>
<feature type="binding site" evidence="3">
    <location>
        <position position="839"/>
    </location>
    <ligand>
        <name>substrate</name>
    </ligand>
</feature>
<dbReference type="InterPro" id="IPR005196">
    <property type="entry name" value="Glyco_hydro_65_N"/>
</dbReference>
<dbReference type="InterPro" id="IPR008928">
    <property type="entry name" value="6-hairpin_glycosidase_sf"/>
</dbReference>